<evidence type="ECO:0008006" key="3">
    <source>
        <dbReference type="Google" id="ProtNLM"/>
    </source>
</evidence>
<dbReference type="EMBL" id="QXGC01000214">
    <property type="protein sequence ID" value="KAE9244576.1"/>
    <property type="molecule type" value="Genomic_DNA"/>
</dbReference>
<dbReference type="Proteomes" id="UP000476176">
    <property type="component" value="Unassembled WGS sequence"/>
</dbReference>
<comment type="caution">
    <text evidence="1">The sequence shown here is derived from an EMBL/GenBank/DDBJ whole genome shotgun (WGS) entry which is preliminary data.</text>
</comment>
<name>A0A6G0PFF1_9STRA</name>
<reference evidence="1 2" key="1">
    <citation type="submission" date="2018-09" db="EMBL/GenBank/DDBJ databases">
        <title>Genomic investigation of the strawberry pathogen Phytophthora fragariae indicates pathogenicity is determined by transcriptional variation in three key races.</title>
        <authorList>
            <person name="Adams T.M."/>
            <person name="Armitage A.D."/>
            <person name="Sobczyk M.K."/>
            <person name="Bates H.J."/>
            <person name="Dunwell J.M."/>
            <person name="Nellist C.F."/>
            <person name="Harrison R.J."/>
        </authorList>
    </citation>
    <scope>NUCLEOTIDE SEQUENCE [LARGE SCALE GENOMIC DNA]</scope>
    <source>
        <strain evidence="1 2">BC-23</strain>
    </source>
</reference>
<dbReference type="AlphaFoldDB" id="A0A6G0PFF1"/>
<gene>
    <name evidence="1" type="ORF">PF004_g5621</name>
</gene>
<evidence type="ECO:0000313" key="2">
    <source>
        <dbReference type="Proteomes" id="UP000476176"/>
    </source>
</evidence>
<sequence length="54" mass="6028">MVRLAAVRKGVTAPQTAQLIVDNVFRDHGIPEAFVSDRGVPKRTIPRQMVRLSE</sequence>
<proteinExistence type="predicted"/>
<organism evidence="1 2">
    <name type="scientific">Phytophthora fragariae</name>
    <dbReference type="NCBI Taxonomy" id="53985"/>
    <lineage>
        <taxon>Eukaryota</taxon>
        <taxon>Sar</taxon>
        <taxon>Stramenopiles</taxon>
        <taxon>Oomycota</taxon>
        <taxon>Peronosporomycetes</taxon>
        <taxon>Peronosporales</taxon>
        <taxon>Peronosporaceae</taxon>
        <taxon>Phytophthora</taxon>
    </lineage>
</organism>
<accession>A0A6G0PFF1</accession>
<evidence type="ECO:0000313" key="1">
    <source>
        <dbReference type="EMBL" id="KAE9244576.1"/>
    </source>
</evidence>
<protein>
    <recommendedName>
        <fullName evidence="3">Integrase catalytic domain-containing protein</fullName>
    </recommendedName>
</protein>